<comment type="caution">
    <text evidence="9">Lacks conserved residue(s) required for the propagation of feature annotation.</text>
</comment>
<keyword evidence="5" id="KW-0862">Zinc</keyword>
<dbReference type="SMART" id="SM00242">
    <property type="entry name" value="MYSc"/>
    <property type="match status" value="1"/>
</dbReference>
<dbReference type="GO" id="GO:0016459">
    <property type="term" value="C:myosin complex"/>
    <property type="evidence" value="ECO:0007669"/>
    <property type="project" value="UniProtKB-KW"/>
</dbReference>
<feature type="region of interest" description="Disordered" evidence="10">
    <location>
        <begin position="976"/>
        <end position="1018"/>
    </location>
</feature>
<reference evidence="13" key="1">
    <citation type="submission" date="2020-11" db="EMBL/GenBank/DDBJ databases">
        <authorList>
            <person name="Tran Van P."/>
        </authorList>
    </citation>
    <scope>NUCLEOTIDE SEQUENCE</scope>
</reference>
<feature type="domain" description="Myosin motor" evidence="12">
    <location>
        <begin position="1"/>
        <end position="668"/>
    </location>
</feature>
<dbReference type="Pfam" id="PF00063">
    <property type="entry name" value="Myosin_head"/>
    <property type="match status" value="2"/>
</dbReference>
<feature type="domain" description="Phorbol-ester/DAG-type" evidence="11">
    <location>
        <begin position="1162"/>
        <end position="1217"/>
    </location>
</feature>
<dbReference type="GO" id="GO:0005524">
    <property type="term" value="F:ATP binding"/>
    <property type="evidence" value="ECO:0007669"/>
    <property type="project" value="UniProtKB-KW"/>
</dbReference>
<dbReference type="InterPro" id="IPR001609">
    <property type="entry name" value="Myosin_head_motor_dom-like"/>
</dbReference>
<dbReference type="GO" id="GO:0051015">
    <property type="term" value="F:actin filament binding"/>
    <property type="evidence" value="ECO:0007669"/>
    <property type="project" value="TreeGrafter"/>
</dbReference>
<gene>
    <name evidence="13" type="ORF">ONB1V03_LOCUS6521</name>
</gene>
<name>A0A7R9LU94_9ACAR</name>
<keyword evidence="7 9" id="KW-0518">Myosin</keyword>
<dbReference type="Gene3D" id="1.20.5.4820">
    <property type="match status" value="1"/>
</dbReference>
<dbReference type="Gene3D" id="3.30.60.20">
    <property type="match status" value="1"/>
</dbReference>
<keyword evidence="14" id="KW-1185">Reference proteome</keyword>
<protein>
    <submittedName>
        <fullName evidence="13">Uncharacterized protein</fullName>
    </submittedName>
</protein>
<feature type="region of interest" description="Disordered" evidence="10">
    <location>
        <begin position="1236"/>
        <end position="1255"/>
    </location>
</feature>
<dbReference type="Gene3D" id="1.20.5.190">
    <property type="match status" value="1"/>
</dbReference>
<evidence type="ECO:0000256" key="10">
    <source>
        <dbReference type="SAM" id="MobiDB-lite"/>
    </source>
</evidence>
<dbReference type="SUPFAM" id="SSF57889">
    <property type="entry name" value="Cysteine-rich domain"/>
    <property type="match status" value="1"/>
</dbReference>
<dbReference type="Gene3D" id="1.10.10.820">
    <property type="match status" value="1"/>
</dbReference>
<dbReference type="GO" id="GO:0005096">
    <property type="term" value="F:GTPase activator activity"/>
    <property type="evidence" value="ECO:0007669"/>
    <property type="project" value="InterPro"/>
</dbReference>
<dbReference type="FunFam" id="3.40.850.10:FF:000008">
    <property type="entry name" value="Putative unconventional myosin-IXa"/>
    <property type="match status" value="1"/>
</dbReference>
<dbReference type="InterPro" id="IPR046987">
    <property type="entry name" value="Myo9"/>
</dbReference>
<dbReference type="OrthoDB" id="312459at2759"/>
<dbReference type="InterPro" id="IPR002219">
    <property type="entry name" value="PKC_DAG/PE"/>
</dbReference>
<dbReference type="Gene3D" id="3.40.850.10">
    <property type="entry name" value="Kinesin motor domain"/>
    <property type="match status" value="1"/>
</dbReference>
<dbReference type="Gene3D" id="1.20.58.530">
    <property type="match status" value="1"/>
</dbReference>
<evidence type="ECO:0000256" key="3">
    <source>
        <dbReference type="ARBA" id="ARBA00022723"/>
    </source>
</evidence>
<evidence type="ECO:0000313" key="14">
    <source>
        <dbReference type="Proteomes" id="UP000728032"/>
    </source>
</evidence>
<keyword evidence="3" id="KW-0479">Metal-binding</keyword>
<accession>A0A7R9LU94</accession>
<feature type="non-terminal residue" evidence="13">
    <location>
        <position position="1"/>
    </location>
</feature>
<keyword evidence="9" id="KW-0009">Actin-binding</keyword>
<dbReference type="GO" id="GO:0046872">
    <property type="term" value="F:metal ion binding"/>
    <property type="evidence" value="ECO:0007669"/>
    <property type="project" value="UniProtKB-KW"/>
</dbReference>
<keyword evidence="8" id="KW-0505">Motor protein</keyword>
<dbReference type="Proteomes" id="UP000728032">
    <property type="component" value="Unassembled WGS sequence"/>
</dbReference>
<evidence type="ECO:0000256" key="7">
    <source>
        <dbReference type="ARBA" id="ARBA00023123"/>
    </source>
</evidence>
<dbReference type="SUPFAM" id="SSF52540">
    <property type="entry name" value="P-loop containing nucleoside triphosphate hydrolases"/>
    <property type="match status" value="1"/>
</dbReference>
<organism evidence="13">
    <name type="scientific">Oppiella nova</name>
    <dbReference type="NCBI Taxonomy" id="334625"/>
    <lineage>
        <taxon>Eukaryota</taxon>
        <taxon>Metazoa</taxon>
        <taxon>Ecdysozoa</taxon>
        <taxon>Arthropoda</taxon>
        <taxon>Chelicerata</taxon>
        <taxon>Arachnida</taxon>
        <taxon>Acari</taxon>
        <taxon>Acariformes</taxon>
        <taxon>Sarcoptiformes</taxon>
        <taxon>Oribatida</taxon>
        <taxon>Brachypylina</taxon>
        <taxon>Oppioidea</taxon>
        <taxon>Oppiidae</taxon>
        <taxon>Oppiella</taxon>
    </lineage>
</organism>
<feature type="compositionally biased region" description="Polar residues" evidence="10">
    <location>
        <begin position="1261"/>
        <end position="1288"/>
    </location>
</feature>
<feature type="compositionally biased region" description="Basic and acidic residues" evidence="10">
    <location>
        <begin position="887"/>
        <end position="899"/>
    </location>
</feature>
<feature type="region of interest" description="Disordered" evidence="10">
    <location>
        <begin position="384"/>
        <end position="411"/>
    </location>
</feature>
<comment type="subcellular location">
    <subcellularLocation>
        <location evidence="1">Cytoplasm</location>
    </subcellularLocation>
</comment>
<keyword evidence="4" id="KW-0547">Nucleotide-binding</keyword>
<comment type="similarity">
    <text evidence="9">Belongs to the TRAFAC class myosin-kinesin ATPase superfamily. Myosin family.</text>
</comment>
<feature type="region of interest" description="Disordered" evidence="10">
    <location>
        <begin position="509"/>
        <end position="540"/>
    </location>
</feature>
<feature type="region of interest" description="Disordered" evidence="10">
    <location>
        <begin position="1127"/>
        <end position="1151"/>
    </location>
</feature>
<dbReference type="InterPro" id="IPR000048">
    <property type="entry name" value="IQ_motif_EF-hand-BS"/>
</dbReference>
<dbReference type="PROSITE" id="PS51456">
    <property type="entry name" value="MYOSIN_MOTOR"/>
    <property type="match status" value="1"/>
</dbReference>
<evidence type="ECO:0000259" key="11">
    <source>
        <dbReference type="PROSITE" id="PS50081"/>
    </source>
</evidence>
<dbReference type="PROSITE" id="PS50081">
    <property type="entry name" value="ZF_DAG_PE_2"/>
    <property type="match status" value="1"/>
</dbReference>
<feature type="region of interest" description="Disordered" evidence="10">
    <location>
        <begin position="887"/>
        <end position="928"/>
    </location>
</feature>
<dbReference type="GO" id="GO:0005737">
    <property type="term" value="C:cytoplasm"/>
    <property type="evidence" value="ECO:0007669"/>
    <property type="project" value="UniProtKB-SubCell"/>
</dbReference>
<dbReference type="PROSITE" id="PS50096">
    <property type="entry name" value="IQ"/>
    <property type="match status" value="1"/>
</dbReference>
<dbReference type="Gene3D" id="1.20.120.720">
    <property type="entry name" value="Myosin VI head, motor domain, U50 subdomain"/>
    <property type="match status" value="1"/>
</dbReference>
<dbReference type="InterPro" id="IPR027417">
    <property type="entry name" value="P-loop_NTPase"/>
</dbReference>
<keyword evidence="6" id="KW-0067">ATP-binding</keyword>
<dbReference type="GO" id="GO:0005884">
    <property type="term" value="C:actin filament"/>
    <property type="evidence" value="ECO:0007669"/>
    <property type="project" value="TreeGrafter"/>
</dbReference>
<dbReference type="EMBL" id="OC917774">
    <property type="protein sequence ID" value="CAD7647963.1"/>
    <property type="molecule type" value="Genomic_DNA"/>
</dbReference>
<dbReference type="PANTHER" id="PTHR46184:SF5">
    <property type="entry name" value="UNCONVENTIONAL MYOSIN-IXA-LIKE"/>
    <property type="match status" value="1"/>
</dbReference>
<evidence type="ECO:0000256" key="1">
    <source>
        <dbReference type="ARBA" id="ARBA00004496"/>
    </source>
</evidence>
<evidence type="ECO:0000256" key="2">
    <source>
        <dbReference type="ARBA" id="ARBA00022490"/>
    </source>
</evidence>
<feature type="region of interest" description="Actin-binding" evidence="9">
    <location>
        <begin position="549"/>
        <end position="571"/>
    </location>
</feature>
<feature type="non-terminal residue" evidence="13">
    <location>
        <position position="1510"/>
    </location>
</feature>
<feature type="region of interest" description="Disordered" evidence="10">
    <location>
        <begin position="1052"/>
        <end position="1071"/>
    </location>
</feature>
<evidence type="ECO:0000256" key="5">
    <source>
        <dbReference type="ARBA" id="ARBA00022833"/>
    </source>
</evidence>
<dbReference type="Pfam" id="PF00612">
    <property type="entry name" value="IQ"/>
    <property type="match status" value="4"/>
</dbReference>
<evidence type="ECO:0000256" key="8">
    <source>
        <dbReference type="ARBA" id="ARBA00023175"/>
    </source>
</evidence>
<dbReference type="PANTHER" id="PTHR46184">
    <property type="entry name" value="UNCONVENTIONAL MYOSIN-IXB-LIKE PROTEIN"/>
    <property type="match status" value="1"/>
</dbReference>
<keyword evidence="2" id="KW-0963">Cytoplasm</keyword>
<evidence type="ECO:0000256" key="9">
    <source>
        <dbReference type="PROSITE-ProRule" id="PRU00782"/>
    </source>
</evidence>
<proteinExistence type="inferred from homology"/>
<evidence type="ECO:0000313" key="13">
    <source>
        <dbReference type="EMBL" id="CAD7647963.1"/>
    </source>
</evidence>
<feature type="compositionally biased region" description="Polar residues" evidence="10">
    <location>
        <begin position="1052"/>
        <end position="1061"/>
    </location>
</feature>
<sequence>ALYLGKPCDYNYLNQSKCYTLDGVDEAYEFARLQQSMEMVGFSPEKQHRCFRVLSAVLHLGNVQFAKKSTYHSDETVLISNRHELDVISKLLLVKEETLLTALTCKRTKAAKGETLVINYKMPDAIAARDAMAKCLYGALFDWIVMQVNHALLSKKDYRDHKGHYIGVLDIFGFEDFGDQNNFEQFCINYANEHLQFYFNQHVFKYEQEEYIRESINWRNIDFIDNVDCLTLVEGRPHGLLYLLDDQCQFPGATNDTVLQKFVNHHKGNPLFEVPPSRPAPGFAIKHYAGKVKYQIRDFREKNMDLMRPDIVSVLKVSQLAFVRELVGADPLAIFRWQILKAFFRAYFIFTKLREMSKMKRGLNDNYIINEISNTRRSRTSFDGKRLLHGRPDTANGTGGPGRNGSDGTIPTAPVSRISKAILSKQALFGAVSTPQCIRGSLVKTSSSLCPMHGSQHSLCSNDAKVLSKANKILMKHKTIAQQKLQIKSKGIEKSIKNLKTLKQLMAPTTGASSHSQPYHGKAHNHHNTISRSGRKQTPTVTHQFQSSLQQLMEALNLANPFFVRCIKSNGDKIANHFDDVLVLLQLRYTGMLETVRIRQSGYSVRLSFDEFIQHYRILLPKGLLSSQSDVKQFLSLMNLNRDDYQIGKSKIFMRESEKLILDERLHQEILRRIVTLQRWVRTWLLRKRFKEMRGAAIIIQCHTRRWMAQQRLSRLKRIATYENWAANCIQKNWRSFKQKQWFERLRQSTVAFQAHCRGFLTRTRLASTTATTTAAMPSTHTSVPTLDTKLSTSAAIITAIPEADSLTKLSSDQSLHHFRTNESQIPMDSQSYHSDEAFLSKGSSQEELLDSLPIQCSTQSSSLPHLDVRPRHRMVGTEPTLADQIRAKESEDSSGIHEDIEDSDPDLPCAGSIGAGRLPPVMPHKRLSTDRPLQAYDAEEEEDESELFGVEYDRELEDKSRLDRRRNRVVRKLSLKKSKSSKTVAEDKTVGQDLSPTKYGDTSRDHRQLTKISSDSSALISTHKQRIQHFVEPLEPQNVVKEAKLSKTGLTSHVTASGQPAPQVKSSSSLSDSVGALQKAKKTLKTFIGKSSSSEKWAKSQAKGSHSSMQTAVCYDSGPEEVSLLCSSSHRSAQGKRPSKSLEPMPAPPVPPVRDFSLMNGHSMRSQSQFRSGELCAVCENAMSFRGQPTGAGVRCDECRLLFHNKCVHSSHQIPCRSNLTQHSASASAVMLAPINANPSRPPRSKNRKGGKNWQKLSAKENTGANANANDTPSTRSQSVRDSQTSAGGSGWLVTRTAEFVDPRDILITDCDELQVMDAFILKKVYEMDEEKRRSHKESTVDVVFKLALKEFRSNLISTYSVAAQDGHLKLTYKNLIDHFEQVIRNICQKENTWKSFPVIMVMDAFILKKVYEMDEEKRRSHKESTVDVVFKLALKEFRSNLISTYSVAAQDGHLKLTYKNLIDHFEQVIRNICQKENTWKSFPVIMGVNAFRGYLDQLRHKQMEMRGD</sequence>
<feature type="region of interest" description="Disordered" evidence="10">
    <location>
        <begin position="1261"/>
        <end position="1290"/>
    </location>
</feature>
<dbReference type="SMART" id="SM00015">
    <property type="entry name" value="IQ"/>
    <property type="match status" value="4"/>
</dbReference>
<dbReference type="InterPro" id="IPR046349">
    <property type="entry name" value="C1-like_sf"/>
</dbReference>
<feature type="compositionally biased region" description="Basic residues" evidence="10">
    <location>
        <begin position="521"/>
        <end position="535"/>
    </location>
</feature>
<dbReference type="EMBL" id="CAJPVJ010002949">
    <property type="protein sequence ID" value="CAG2167007.1"/>
    <property type="molecule type" value="Genomic_DNA"/>
</dbReference>
<dbReference type="GO" id="GO:0035556">
    <property type="term" value="P:intracellular signal transduction"/>
    <property type="evidence" value="ECO:0007669"/>
    <property type="project" value="InterPro"/>
</dbReference>
<evidence type="ECO:0000256" key="6">
    <source>
        <dbReference type="ARBA" id="ARBA00022840"/>
    </source>
</evidence>
<evidence type="ECO:0000256" key="4">
    <source>
        <dbReference type="ARBA" id="ARBA00022741"/>
    </source>
</evidence>
<evidence type="ECO:0000259" key="12">
    <source>
        <dbReference type="PROSITE" id="PS51456"/>
    </source>
</evidence>
<dbReference type="GO" id="GO:0000146">
    <property type="term" value="F:microfilament motor activity"/>
    <property type="evidence" value="ECO:0007669"/>
    <property type="project" value="InterPro"/>
</dbReference>
<dbReference type="InterPro" id="IPR036961">
    <property type="entry name" value="Kinesin_motor_dom_sf"/>
</dbReference>